<organism evidence="3 4">
    <name type="scientific">Psilocybe cf. subviscida</name>
    <dbReference type="NCBI Taxonomy" id="2480587"/>
    <lineage>
        <taxon>Eukaryota</taxon>
        <taxon>Fungi</taxon>
        <taxon>Dikarya</taxon>
        <taxon>Basidiomycota</taxon>
        <taxon>Agaricomycotina</taxon>
        <taxon>Agaricomycetes</taxon>
        <taxon>Agaricomycetidae</taxon>
        <taxon>Agaricales</taxon>
        <taxon>Agaricineae</taxon>
        <taxon>Strophariaceae</taxon>
        <taxon>Psilocybe</taxon>
    </lineage>
</organism>
<dbReference type="Gene3D" id="3.30.200.20">
    <property type="entry name" value="Phosphorylase Kinase, domain 1"/>
    <property type="match status" value="1"/>
</dbReference>
<keyword evidence="1" id="KW-0732">Signal</keyword>
<name>A0A8H5BXE9_9AGAR</name>
<comment type="caution">
    <text evidence="3">The sequence shown here is derived from an EMBL/GenBank/DDBJ whole genome shotgun (WGS) entry which is preliminary data.</text>
</comment>
<feature type="signal peptide" evidence="1">
    <location>
        <begin position="1"/>
        <end position="25"/>
    </location>
</feature>
<gene>
    <name evidence="3" type="ORF">D9619_005334</name>
</gene>
<evidence type="ECO:0000259" key="2">
    <source>
        <dbReference type="SMART" id="SM00220"/>
    </source>
</evidence>
<dbReference type="OrthoDB" id="3224178at2759"/>
<dbReference type="InterPro" id="IPR000719">
    <property type="entry name" value="Prot_kinase_dom"/>
</dbReference>
<dbReference type="InterPro" id="IPR011009">
    <property type="entry name" value="Kinase-like_dom_sf"/>
</dbReference>
<dbReference type="AlphaFoldDB" id="A0A8H5BXE9"/>
<evidence type="ECO:0000313" key="4">
    <source>
        <dbReference type="Proteomes" id="UP000567179"/>
    </source>
</evidence>
<dbReference type="GO" id="GO:0004672">
    <property type="term" value="F:protein kinase activity"/>
    <property type="evidence" value="ECO:0007669"/>
    <property type="project" value="InterPro"/>
</dbReference>
<dbReference type="Gene3D" id="1.10.510.10">
    <property type="entry name" value="Transferase(Phosphotransferase) domain 1"/>
    <property type="match status" value="1"/>
</dbReference>
<dbReference type="Proteomes" id="UP000567179">
    <property type="component" value="Unassembled WGS sequence"/>
</dbReference>
<keyword evidence="4" id="KW-1185">Reference proteome</keyword>
<feature type="chain" id="PRO_5034470482" description="Protein kinase domain-containing protein" evidence="1">
    <location>
        <begin position="26"/>
        <end position="423"/>
    </location>
</feature>
<evidence type="ECO:0000313" key="3">
    <source>
        <dbReference type="EMBL" id="KAF5330293.1"/>
    </source>
</evidence>
<evidence type="ECO:0000256" key="1">
    <source>
        <dbReference type="SAM" id="SignalP"/>
    </source>
</evidence>
<reference evidence="3 4" key="1">
    <citation type="journal article" date="2020" name="ISME J.">
        <title>Uncovering the hidden diversity of litter-decomposition mechanisms in mushroom-forming fungi.</title>
        <authorList>
            <person name="Floudas D."/>
            <person name="Bentzer J."/>
            <person name="Ahren D."/>
            <person name="Johansson T."/>
            <person name="Persson P."/>
            <person name="Tunlid A."/>
        </authorList>
    </citation>
    <scope>NUCLEOTIDE SEQUENCE [LARGE SCALE GENOMIC DNA]</scope>
    <source>
        <strain evidence="3 4">CBS 101986</strain>
    </source>
</reference>
<dbReference type="SUPFAM" id="SSF56112">
    <property type="entry name" value="Protein kinase-like (PK-like)"/>
    <property type="match status" value="1"/>
</dbReference>
<dbReference type="EMBL" id="JAACJJ010000001">
    <property type="protein sequence ID" value="KAF5330293.1"/>
    <property type="molecule type" value="Genomic_DNA"/>
</dbReference>
<protein>
    <recommendedName>
        <fullName evidence="2">Protein kinase domain-containing protein</fullName>
    </recommendedName>
</protein>
<accession>A0A8H5BXE9</accession>
<proteinExistence type="predicted"/>
<sequence>MTRRTLLVSGICLALSLLVSRRCMANMRIVKLENFWQRVFWSIRVHRSKTTFPRTLEDWRLDNEDDPNRQFEQGMDAWMFLQPFFASRGYTLYDKPDVFAVMEPRPEPALAPADLRTYPYARTIPPDSHSGVRNNYTMICDKSSLWGARDTLGRDVVIKIISNADKPTDEWVILQRLNSLELRQDSANRTIYVIEFITFDNLIAQHFGTYQMFSWDCAFDPPFTTVSELMEVTKAYLEALEFLHEHRIAHLDIRMHNCGMNMFAGREASRASTVMRKPEDVRYIMYDFGYSSMYPADTDISSISDTRYLGFTHAPTPEGPYNPFKADVSMMAGLLFGFVMHAVEAVPEIEPFFYRMMDLDEDTRLTASEAVSEFVQIYRGLTVAQLRTPVDSRWTNNIQTKHAPDFRALWQQMYGHLDDEDEQ</sequence>
<dbReference type="GO" id="GO:0005524">
    <property type="term" value="F:ATP binding"/>
    <property type="evidence" value="ECO:0007669"/>
    <property type="project" value="InterPro"/>
</dbReference>
<dbReference type="SMART" id="SM00220">
    <property type="entry name" value="S_TKc"/>
    <property type="match status" value="1"/>
</dbReference>
<feature type="domain" description="Protein kinase" evidence="2">
    <location>
        <begin position="143"/>
        <end position="375"/>
    </location>
</feature>